<dbReference type="InterPro" id="IPR029058">
    <property type="entry name" value="AB_hydrolase_fold"/>
</dbReference>
<dbReference type="Pfam" id="PF12697">
    <property type="entry name" value="Abhydrolase_6"/>
    <property type="match status" value="1"/>
</dbReference>
<name>A0A4R3K1X9_9FIRM</name>
<dbReference type="InterPro" id="IPR050266">
    <property type="entry name" value="AB_hydrolase_sf"/>
</dbReference>
<dbReference type="PRINTS" id="PR00111">
    <property type="entry name" value="ABHYDROLASE"/>
</dbReference>
<dbReference type="Gene3D" id="3.40.50.1820">
    <property type="entry name" value="alpha/beta hydrolase"/>
    <property type="match status" value="1"/>
</dbReference>
<dbReference type="PANTHER" id="PTHR43798:SF33">
    <property type="entry name" value="HYDROLASE, PUTATIVE (AFU_ORTHOLOGUE AFUA_2G14860)-RELATED"/>
    <property type="match status" value="1"/>
</dbReference>
<proteinExistence type="predicted"/>
<keyword evidence="3" id="KW-1185">Reference proteome</keyword>
<dbReference type="InterPro" id="IPR000073">
    <property type="entry name" value="AB_hydrolase_1"/>
</dbReference>
<dbReference type="SUPFAM" id="SSF53474">
    <property type="entry name" value="alpha/beta-Hydrolases"/>
    <property type="match status" value="1"/>
</dbReference>
<dbReference type="AlphaFoldDB" id="A0A4R3K1X9"/>
<evidence type="ECO:0000313" key="3">
    <source>
        <dbReference type="Proteomes" id="UP000295726"/>
    </source>
</evidence>
<reference evidence="2 3" key="1">
    <citation type="submission" date="2019-03" db="EMBL/GenBank/DDBJ databases">
        <title>Genomic Encyclopedia of Type Strains, Phase IV (KMG-IV): sequencing the most valuable type-strain genomes for metagenomic binning, comparative biology and taxonomic classification.</title>
        <authorList>
            <person name="Goeker M."/>
        </authorList>
    </citation>
    <scope>NUCLEOTIDE SEQUENCE [LARGE SCALE GENOMIC DNA]</scope>
    <source>
        <strain evidence="2 3">DSM 29489</strain>
    </source>
</reference>
<sequence>MWVFIIIVVFILYLLIQGIRCSLSVVRGRKRIASYGAKTAVLSYGKMTYVDKGQGEVILSVHGIFGGYDQAFDTCRPFRSDYRILAPSRFGYLGSDVLGEGTPAEQAAAFAELLDNLEIEKVFVLATSAGGSPAIRFALDYPERTKGLILYCSAMPFAEKPEKYGKYAGPPRFLCNDYAMFLLSPLFGPIMGMNPSTIYSMLPISDRKYGVVLDASVTNLDMARNYDSYQIESLQVPVLIFHAEDDKLASFKDAEKVLHRFPEHKFVPFATGGHLMTGHTEEIKKATREFANKT</sequence>
<accession>A0A4R3K1X9</accession>
<feature type="domain" description="AB hydrolase-1" evidence="1">
    <location>
        <begin position="61"/>
        <end position="282"/>
    </location>
</feature>
<protein>
    <submittedName>
        <fullName evidence="2">Pimeloyl-ACP methyl ester carboxylesterase</fullName>
    </submittedName>
</protein>
<dbReference type="Proteomes" id="UP000295726">
    <property type="component" value="Unassembled WGS sequence"/>
</dbReference>
<evidence type="ECO:0000313" key="2">
    <source>
        <dbReference type="EMBL" id="TCS75970.1"/>
    </source>
</evidence>
<dbReference type="GO" id="GO:0016020">
    <property type="term" value="C:membrane"/>
    <property type="evidence" value="ECO:0007669"/>
    <property type="project" value="TreeGrafter"/>
</dbReference>
<gene>
    <name evidence="2" type="ORF">EDD59_1269</name>
</gene>
<dbReference type="EMBL" id="SLZZ01000026">
    <property type="protein sequence ID" value="TCS75970.1"/>
    <property type="molecule type" value="Genomic_DNA"/>
</dbReference>
<evidence type="ECO:0000259" key="1">
    <source>
        <dbReference type="Pfam" id="PF12697"/>
    </source>
</evidence>
<comment type="caution">
    <text evidence="2">The sequence shown here is derived from an EMBL/GenBank/DDBJ whole genome shotgun (WGS) entry which is preliminary data.</text>
</comment>
<organism evidence="2 3">
    <name type="scientific">Muricomes intestini</name>
    <dbReference type="NCBI Taxonomy" id="1796634"/>
    <lineage>
        <taxon>Bacteria</taxon>
        <taxon>Bacillati</taxon>
        <taxon>Bacillota</taxon>
        <taxon>Clostridia</taxon>
        <taxon>Lachnospirales</taxon>
        <taxon>Lachnospiraceae</taxon>
        <taxon>Muricomes</taxon>
    </lineage>
</organism>
<dbReference type="PANTHER" id="PTHR43798">
    <property type="entry name" value="MONOACYLGLYCEROL LIPASE"/>
    <property type="match status" value="1"/>
</dbReference>
<dbReference type="OrthoDB" id="9776303at2"/>